<keyword evidence="6 9" id="KW-1133">Transmembrane helix</keyword>
<keyword evidence="2 9" id="KW-0813">Transport</keyword>
<accession>A0A939J347</accession>
<reference evidence="11" key="1">
    <citation type="submission" date="2020-12" db="EMBL/GenBank/DDBJ databases">
        <title>Oil enriched cultivation method for isolating marine PHA-producing bacteria.</title>
        <authorList>
            <person name="Zheng W."/>
            <person name="Yu S."/>
            <person name="Huang Y."/>
        </authorList>
    </citation>
    <scope>NUCLEOTIDE SEQUENCE</scope>
    <source>
        <strain evidence="11">SY-2-12</strain>
    </source>
</reference>
<gene>
    <name evidence="11" type="ORF">JF539_17255</name>
</gene>
<dbReference type="GO" id="GO:0015740">
    <property type="term" value="P:C4-dicarboxylate transport"/>
    <property type="evidence" value="ECO:0007669"/>
    <property type="project" value="TreeGrafter"/>
</dbReference>
<comment type="subcellular location">
    <subcellularLocation>
        <location evidence="1 9">Cell inner membrane</location>
        <topology evidence="1 9">Multi-pass membrane protein</topology>
    </subcellularLocation>
</comment>
<dbReference type="GO" id="GO:0005886">
    <property type="term" value="C:plasma membrane"/>
    <property type="evidence" value="ECO:0007669"/>
    <property type="project" value="UniProtKB-SubCell"/>
</dbReference>
<dbReference type="GO" id="GO:0022857">
    <property type="term" value="F:transmembrane transporter activity"/>
    <property type="evidence" value="ECO:0007669"/>
    <property type="project" value="UniProtKB-UniRule"/>
</dbReference>
<comment type="function">
    <text evidence="9">Part of the tripartite ATP-independent periplasmic (TRAP) transport system.</text>
</comment>
<dbReference type="InterPro" id="IPR055348">
    <property type="entry name" value="DctQ"/>
</dbReference>
<dbReference type="RefSeq" id="WP_207141935.1">
    <property type="nucleotide sequence ID" value="NZ_JAEKJZ010000003.1"/>
</dbReference>
<feature type="transmembrane region" description="Helical" evidence="9">
    <location>
        <begin position="20"/>
        <end position="45"/>
    </location>
</feature>
<dbReference type="EMBL" id="JAEKJZ010000003">
    <property type="protein sequence ID" value="MBN9672103.1"/>
    <property type="molecule type" value="Genomic_DNA"/>
</dbReference>
<name>A0A939J347_9HYPH</name>
<evidence type="ECO:0000313" key="11">
    <source>
        <dbReference type="EMBL" id="MBN9672103.1"/>
    </source>
</evidence>
<keyword evidence="5 9" id="KW-0812">Transmembrane</keyword>
<dbReference type="Proteomes" id="UP000664096">
    <property type="component" value="Unassembled WGS sequence"/>
</dbReference>
<comment type="subunit">
    <text evidence="9">The complex comprises the extracytoplasmic solute receptor protein and the two transmembrane proteins.</text>
</comment>
<sequence>MTDPMGQTGLSSRIRLGLGFLEATVAGAMLTVMVGCTVLQVVARFVFQTGLSWTDEVAMFSFIWAALMGAALVINSGGAHRIDTFVNLLPGSVRRAVLALVYAAILAALILLIVYGVKLLGVVHFQRSSILKLNMSFIYVSLPLSAGLMLAAMLLDWRVYLGDGAGDTAGEARNG</sequence>
<dbReference type="PANTHER" id="PTHR35011">
    <property type="entry name" value="2,3-DIKETO-L-GULONATE TRAP TRANSPORTER SMALL PERMEASE PROTEIN YIAM"/>
    <property type="match status" value="1"/>
</dbReference>
<evidence type="ECO:0000256" key="3">
    <source>
        <dbReference type="ARBA" id="ARBA00022475"/>
    </source>
</evidence>
<organism evidence="11 12">
    <name type="scientific">Roseibium aggregatum</name>
    <dbReference type="NCBI Taxonomy" id="187304"/>
    <lineage>
        <taxon>Bacteria</taxon>
        <taxon>Pseudomonadati</taxon>
        <taxon>Pseudomonadota</taxon>
        <taxon>Alphaproteobacteria</taxon>
        <taxon>Hyphomicrobiales</taxon>
        <taxon>Stappiaceae</taxon>
        <taxon>Roseibium</taxon>
    </lineage>
</organism>
<evidence type="ECO:0000256" key="4">
    <source>
        <dbReference type="ARBA" id="ARBA00022519"/>
    </source>
</evidence>
<evidence type="ECO:0000259" key="10">
    <source>
        <dbReference type="Pfam" id="PF04290"/>
    </source>
</evidence>
<feature type="transmembrane region" description="Helical" evidence="9">
    <location>
        <begin position="137"/>
        <end position="155"/>
    </location>
</feature>
<evidence type="ECO:0000256" key="5">
    <source>
        <dbReference type="ARBA" id="ARBA00022692"/>
    </source>
</evidence>
<dbReference type="Pfam" id="PF04290">
    <property type="entry name" value="DctQ"/>
    <property type="match status" value="1"/>
</dbReference>
<proteinExistence type="inferred from homology"/>
<dbReference type="AlphaFoldDB" id="A0A939J347"/>
<comment type="caution">
    <text evidence="11">The sequence shown here is derived from an EMBL/GenBank/DDBJ whole genome shotgun (WGS) entry which is preliminary data.</text>
</comment>
<dbReference type="InterPro" id="IPR007387">
    <property type="entry name" value="TRAP_DctQ"/>
</dbReference>
<evidence type="ECO:0000256" key="2">
    <source>
        <dbReference type="ARBA" id="ARBA00022448"/>
    </source>
</evidence>
<keyword evidence="4 9" id="KW-0997">Cell inner membrane</keyword>
<evidence type="ECO:0000256" key="9">
    <source>
        <dbReference type="RuleBase" id="RU369079"/>
    </source>
</evidence>
<evidence type="ECO:0000256" key="6">
    <source>
        <dbReference type="ARBA" id="ARBA00022989"/>
    </source>
</evidence>
<evidence type="ECO:0000256" key="8">
    <source>
        <dbReference type="ARBA" id="ARBA00038436"/>
    </source>
</evidence>
<feature type="transmembrane region" description="Helical" evidence="9">
    <location>
        <begin position="96"/>
        <end position="117"/>
    </location>
</feature>
<evidence type="ECO:0000313" key="12">
    <source>
        <dbReference type="Proteomes" id="UP000664096"/>
    </source>
</evidence>
<feature type="transmembrane region" description="Helical" evidence="9">
    <location>
        <begin position="57"/>
        <end position="75"/>
    </location>
</feature>
<comment type="similarity">
    <text evidence="8 9">Belongs to the TRAP transporter small permease family.</text>
</comment>
<feature type="domain" description="Tripartite ATP-independent periplasmic transporters DctQ component" evidence="10">
    <location>
        <begin position="33"/>
        <end position="156"/>
    </location>
</feature>
<protein>
    <recommendedName>
        <fullName evidence="9">TRAP transporter small permease protein</fullName>
    </recommendedName>
</protein>
<dbReference type="PANTHER" id="PTHR35011:SF11">
    <property type="entry name" value="TRAP TRANSPORTER SMALL PERMEASE PROTEIN"/>
    <property type="match status" value="1"/>
</dbReference>
<evidence type="ECO:0000256" key="1">
    <source>
        <dbReference type="ARBA" id="ARBA00004429"/>
    </source>
</evidence>
<keyword evidence="3" id="KW-1003">Cell membrane</keyword>
<keyword evidence="7 9" id="KW-0472">Membrane</keyword>
<evidence type="ECO:0000256" key="7">
    <source>
        <dbReference type="ARBA" id="ARBA00023136"/>
    </source>
</evidence>